<accession>A0A391P2N7</accession>
<evidence type="ECO:0000313" key="1">
    <source>
        <dbReference type="EMBL" id="GCA62636.1"/>
    </source>
</evidence>
<reference evidence="2 3" key="2">
    <citation type="journal article" date="2018" name="PLoS ONE">
        <title>The draft genome of Kipferlia bialata reveals reductive genome evolution in fornicate parasites.</title>
        <authorList>
            <person name="Tanifuji G."/>
            <person name="Takabayashi S."/>
            <person name="Kume K."/>
            <person name="Takagi M."/>
            <person name="Nakayama T."/>
            <person name="Kamikawa R."/>
            <person name="Inagaki Y."/>
            <person name="Hashimoto T."/>
        </authorList>
    </citation>
    <scope>NUCLEOTIDE SEQUENCE [LARGE SCALE GENOMIC DNA]</scope>
    <source>
        <strain evidence="2">NY0173</strain>
    </source>
</reference>
<reference evidence="2" key="1">
    <citation type="submission" date="2016-10" db="EMBL/GenBank/DDBJ databases">
        <authorList>
            <person name="Tanifuji G."/>
            <person name="Kume K."/>
            <person name="Nakayama T."/>
            <person name="Takabayashi S."/>
            <person name="Hashimoto T."/>
        </authorList>
    </citation>
    <scope>NUCLEOTIDE SEQUENCE</scope>
    <source>
        <strain evidence="2">NY0173</strain>
    </source>
</reference>
<proteinExistence type="predicted"/>
<comment type="caution">
    <text evidence="2">The sequence shown here is derived from an EMBL/GenBank/DDBJ whole genome shotgun (WGS) entry which is preliminary data.</text>
</comment>
<dbReference type="EMBL" id="BDIP01001058">
    <property type="protein sequence ID" value="GCA62636.1"/>
    <property type="molecule type" value="Genomic_DNA"/>
</dbReference>
<gene>
    <name evidence="1" type="ORF">KIPB_004784</name>
    <name evidence="2" type="ORF">KIPB_005533</name>
</gene>
<dbReference type="Proteomes" id="UP000265618">
    <property type="component" value="Unassembled WGS sequence"/>
</dbReference>
<protein>
    <submittedName>
        <fullName evidence="2">Uncharacterized protein</fullName>
    </submittedName>
</protein>
<organism evidence="2 3">
    <name type="scientific">Kipferlia bialata</name>
    <dbReference type="NCBI Taxonomy" id="797122"/>
    <lineage>
        <taxon>Eukaryota</taxon>
        <taxon>Metamonada</taxon>
        <taxon>Carpediemonas-like organisms</taxon>
        <taxon>Kipferlia</taxon>
    </lineage>
</organism>
<evidence type="ECO:0000313" key="3">
    <source>
        <dbReference type="Proteomes" id="UP000265618"/>
    </source>
</evidence>
<sequence>MTNLDSKPSVSVVVSKIQWGNNSFLRDHPMVLVDYNTVFCVSRSVDIDDGFSYYTMLVEIGTHDGIPHIDAGYPMSSSQDGMAATRGSLITHDRNFEVYHLDSSVFGYNGRLVSSSVSSPPDLPHYTKPHLVHRVGPMVPIDGRVLVTGGVHVKIDSRWTYPEPTIVHRSTQAWLLDPNGSYSASVPAGFPASYPRPSNPQSSWTSLPDSPVPLWGYYHCVIGDTAHFVRGHVHVTFREGRGWTIETDLPDMQLTKRVVGPNDTLVVGHYMLMRRETGREHSSLVAFDVISGEMEVWGTGDNDGFQGGVMISPDTAFVSGNRGDSFFHFPEEMIYPHCSLRWGYSSV</sequence>
<name>A0A391P2N7_9EUKA</name>
<dbReference type="AlphaFoldDB" id="A0A391P2N7"/>
<dbReference type="EMBL" id="BDIP01001305">
    <property type="protein sequence ID" value="GCA62752.1"/>
    <property type="molecule type" value="Genomic_DNA"/>
</dbReference>
<keyword evidence="3" id="KW-1185">Reference proteome</keyword>
<evidence type="ECO:0000313" key="2">
    <source>
        <dbReference type="EMBL" id="GCA62752.1"/>
    </source>
</evidence>